<dbReference type="EMBL" id="CDRZ01000280">
    <property type="protein sequence ID" value="CEO90302.1"/>
    <property type="molecule type" value="Genomic_DNA"/>
</dbReference>
<reference evidence="3" key="1">
    <citation type="submission" date="2015-01" db="EMBL/GenBank/DDBJ databases">
        <authorList>
            <person name="Manzoor Shahid"/>
            <person name="Zubair Saima"/>
        </authorList>
    </citation>
    <scope>NUCLEOTIDE SEQUENCE [LARGE SCALE GENOMIC DNA]</scope>
    <source>
        <strain evidence="3">Sp3</strain>
    </source>
</reference>
<accession>A0A0B7MRL9</accession>
<dbReference type="SUPFAM" id="SSF143422">
    <property type="entry name" value="Transposase IS200-like"/>
    <property type="match status" value="1"/>
</dbReference>
<dbReference type="Pfam" id="PF01797">
    <property type="entry name" value="Y1_Tnp"/>
    <property type="match status" value="1"/>
</dbReference>
<dbReference type="SMART" id="SM01321">
    <property type="entry name" value="Y1_Tnp"/>
    <property type="match status" value="1"/>
</dbReference>
<organism evidence="2 3">
    <name type="scientific">Syntrophaceticus schinkii</name>
    <dbReference type="NCBI Taxonomy" id="499207"/>
    <lineage>
        <taxon>Bacteria</taxon>
        <taxon>Bacillati</taxon>
        <taxon>Bacillota</taxon>
        <taxon>Clostridia</taxon>
        <taxon>Thermoanaerobacterales</taxon>
        <taxon>Thermoanaerobacterales Family III. Incertae Sedis</taxon>
        <taxon>Syntrophaceticus</taxon>
    </lineage>
</organism>
<dbReference type="Proteomes" id="UP000046155">
    <property type="component" value="Unassembled WGS sequence"/>
</dbReference>
<dbReference type="InterPro" id="IPR002686">
    <property type="entry name" value="Transposase_17"/>
</dbReference>
<dbReference type="AlphaFoldDB" id="A0A0B7MRL9"/>
<evidence type="ECO:0000313" key="3">
    <source>
        <dbReference type="Proteomes" id="UP000046155"/>
    </source>
</evidence>
<dbReference type="GO" id="GO:0006313">
    <property type="term" value="P:DNA transposition"/>
    <property type="evidence" value="ECO:0007669"/>
    <property type="project" value="InterPro"/>
</dbReference>
<dbReference type="GO" id="GO:0003677">
    <property type="term" value="F:DNA binding"/>
    <property type="evidence" value="ECO:0007669"/>
    <property type="project" value="InterPro"/>
</dbReference>
<feature type="domain" description="Transposase IS200-like" evidence="1">
    <location>
        <begin position="26"/>
        <end position="140"/>
    </location>
</feature>
<dbReference type="PANTHER" id="PTHR34322:SF2">
    <property type="entry name" value="TRANSPOSASE IS200-LIKE DOMAIN-CONTAINING PROTEIN"/>
    <property type="match status" value="1"/>
</dbReference>
<dbReference type="Gene3D" id="3.30.70.1290">
    <property type="entry name" value="Transposase IS200-like"/>
    <property type="match status" value="1"/>
</dbReference>
<evidence type="ECO:0000313" key="2">
    <source>
        <dbReference type="EMBL" id="CEO90302.1"/>
    </source>
</evidence>
<dbReference type="InterPro" id="IPR036515">
    <property type="entry name" value="Transposase_17_sf"/>
</dbReference>
<proteinExistence type="predicted"/>
<keyword evidence="3" id="KW-1185">Reference proteome</keyword>
<sequence length="269" mass="31820">MLTQICCYGIDYLGVIFLPRTARTKSESGIYHIIMRGINRQILFEEEEDSVKFIQTIQKYREICEYKLYAYCLMGNHLHLLLMEGKDPLGTVMRRICSSYVIWYNKKYNRVGYLFQDRFKSEPIEDATYFLTVLRYIFQNPVKAGIVTRVEDHVWTNYSDYFEESSKTDIDFVLSLFHTDRKKAISSFLEFINQENNDQCLDVERRQITDAEAVKIIKKHCKVDHAIDLQKFDVNKRNQCLKDLKKVYGLSIRQIERLTGISRGVIQKI</sequence>
<gene>
    <name evidence="2" type="ORF">SSCH_80024</name>
</gene>
<evidence type="ECO:0000259" key="1">
    <source>
        <dbReference type="SMART" id="SM01321"/>
    </source>
</evidence>
<dbReference type="GO" id="GO:0004803">
    <property type="term" value="F:transposase activity"/>
    <property type="evidence" value="ECO:0007669"/>
    <property type="project" value="InterPro"/>
</dbReference>
<protein>
    <recommendedName>
        <fullName evidence="1">Transposase IS200-like domain-containing protein</fullName>
    </recommendedName>
</protein>
<name>A0A0B7MRL9_9FIRM</name>
<dbReference type="PANTHER" id="PTHR34322">
    <property type="entry name" value="TRANSPOSASE, Y1_TNP DOMAIN-CONTAINING"/>
    <property type="match status" value="1"/>
</dbReference>